<dbReference type="Proteomes" id="UP000000600">
    <property type="component" value="Unassembled WGS sequence"/>
</dbReference>
<feature type="region of interest" description="Disordered" evidence="1">
    <location>
        <begin position="255"/>
        <end position="274"/>
    </location>
</feature>
<dbReference type="GeneID" id="5012305"/>
<dbReference type="STRING" id="5888.A0BKQ6"/>
<dbReference type="KEGG" id="ptm:GSPATT00029754001"/>
<evidence type="ECO:0000313" key="2">
    <source>
        <dbReference type="EMBL" id="CAK59123.1"/>
    </source>
</evidence>
<accession>A0BKQ6</accession>
<evidence type="ECO:0000256" key="1">
    <source>
        <dbReference type="SAM" id="MobiDB-lite"/>
    </source>
</evidence>
<feature type="compositionally biased region" description="Basic and acidic residues" evidence="1">
    <location>
        <begin position="255"/>
        <end position="268"/>
    </location>
</feature>
<keyword evidence="3" id="KW-1185">Reference proteome</keyword>
<name>A0BKQ6_PARTE</name>
<dbReference type="AlphaFoldDB" id="A0BKQ6"/>
<reference evidence="2 3" key="1">
    <citation type="journal article" date="2006" name="Nature">
        <title>Global trends of whole-genome duplications revealed by the ciliate Paramecium tetraurelia.</title>
        <authorList>
            <consortium name="Genoscope"/>
            <person name="Aury J.-M."/>
            <person name="Jaillon O."/>
            <person name="Duret L."/>
            <person name="Noel B."/>
            <person name="Jubin C."/>
            <person name="Porcel B.M."/>
            <person name="Segurens B."/>
            <person name="Daubin V."/>
            <person name="Anthouard V."/>
            <person name="Aiach N."/>
            <person name="Arnaiz O."/>
            <person name="Billaut A."/>
            <person name="Beisson J."/>
            <person name="Blanc I."/>
            <person name="Bouhouche K."/>
            <person name="Camara F."/>
            <person name="Duharcourt S."/>
            <person name="Guigo R."/>
            <person name="Gogendeau D."/>
            <person name="Katinka M."/>
            <person name="Keller A.-M."/>
            <person name="Kissmehl R."/>
            <person name="Klotz C."/>
            <person name="Koll F."/>
            <person name="Le Moue A."/>
            <person name="Lepere C."/>
            <person name="Malinsky S."/>
            <person name="Nowacki M."/>
            <person name="Nowak J.K."/>
            <person name="Plattner H."/>
            <person name="Poulain J."/>
            <person name="Ruiz F."/>
            <person name="Serrano V."/>
            <person name="Zagulski M."/>
            <person name="Dessen P."/>
            <person name="Betermier M."/>
            <person name="Weissenbach J."/>
            <person name="Scarpelli C."/>
            <person name="Schachter V."/>
            <person name="Sperling L."/>
            <person name="Meyer E."/>
            <person name="Cohen J."/>
            <person name="Wincker P."/>
        </authorList>
    </citation>
    <scope>NUCLEOTIDE SEQUENCE [LARGE SCALE GENOMIC DNA]</scope>
    <source>
        <strain evidence="2 3">Stock d4-2</strain>
    </source>
</reference>
<sequence length="575" mass="68346">MKFKVQVEEFVFYINVGQGLNDFAWFALAAAKLYSNKKNPDSNYLPCYLQFRVPGTDMFLTPPPRAKIFDYLKEDEEGKETLVQVEIRKGQGWIMTDQQESIINTTILEWYDEAFGKMRNQFTATFQLAPLNQKVVNRQEPTYLIQYEYKMFPEVMHEFDTKNYPSKDKIIMKEIKAGDNFKKYFAEITLPLGQFTFQFYGQIITEKEGQEPQQSIFALDMKNFDHTARLNPVPISQQEIQKKIMEYAQQKEKDLQQQQIQKREDSQKNKQSAAEECPYKFEKLWTIIQKNAEGNLELKDLEENFYNKIAAYMDDKLPLLYEVFRQYAILYNTDHAKKDEISISFQDVMHFLKFYGLVQDSQELFSFVETYDKQGTKSKDVRKSLELSVKFQEFFVIIVELAQFKKTNNLSEVESQDQLVTKIVDKIIEINADEKEFNNFQQHMKYNEILVNFIREIQDQMQNIFIKRFSQGNDDNSDIKFHIRQEEIKQLIQDSGYKGDNLDGIIKTAYKELFHDEKFNGFEGLFYYEFIQVMQWLALVLIQNDERSQQEEAEEVTTLDQLQEQLRYFIQCIEK</sequence>
<dbReference type="EMBL" id="CT868000">
    <property type="protein sequence ID" value="CAK59123.1"/>
    <property type="molecule type" value="Genomic_DNA"/>
</dbReference>
<dbReference type="eggNOG" id="ENOG502SK8E">
    <property type="taxonomic scope" value="Eukaryota"/>
</dbReference>
<evidence type="ECO:0000313" key="3">
    <source>
        <dbReference type="Proteomes" id="UP000000600"/>
    </source>
</evidence>
<dbReference type="HOGENOM" id="CLU_479393_0_0_1"/>
<dbReference type="InParanoid" id="A0BKQ6"/>
<protein>
    <submittedName>
        <fullName evidence="2">Uncharacterized protein</fullName>
    </submittedName>
</protein>
<dbReference type="RefSeq" id="XP_001426521.1">
    <property type="nucleotide sequence ID" value="XM_001426484.1"/>
</dbReference>
<dbReference type="OMA" id="KIMEYAQ"/>
<gene>
    <name evidence="2" type="ORF">GSPATT00029754001</name>
</gene>
<dbReference type="OrthoDB" id="286079at2759"/>
<proteinExistence type="predicted"/>
<organism evidence="2 3">
    <name type="scientific">Paramecium tetraurelia</name>
    <dbReference type="NCBI Taxonomy" id="5888"/>
    <lineage>
        <taxon>Eukaryota</taxon>
        <taxon>Sar</taxon>
        <taxon>Alveolata</taxon>
        <taxon>Ciliophora</taxon>
        <taxon>Intramacronucleata</taxon>
        <taxon>Oligohymenophorea</taxon>
        <taxon>Peniculida</taxon>
        <taxon>Parameciidae</taxon>
        <taxon>Paramecium</taxon>
    </lineage>
</organism>